<evidence type="ECO:0000313" key="10">
    <source>
        <dbReference type="EMBL" id="MDS1271064.1"/>
    </source>
</evidence>
<reference evidence="11" key="1">
    <citation type="submission" date="2023-07" db="EMBL/GenBank/DDBJ databases">
        <title>Novel species in the genus Lipingzhangella isolated from Sambhar Salt Lake.</title>
        <authorList>
            <person name="Jiya N."/>
            <person name="Kajale S."/>
            <person name="Sharma A."/>
        </authorList>
    </citation>
    <scope>NUCLEOTIDE SEQUENCE [LARGE SCALE GENOMIC DNA]</scope>
    <source>
        <strain evidence="11">LS1_29</strain>
    </source>
</reference>
<sequence length="326" mass="33890">MAIRTDHPTSGPAVAGGLLAGVALDRVLGDPRRGHPVAVFGAAATRLEQRLYAPTRLRGAAYLALCLAAVVAPAVGAHRCLRTVPGGHTAAVALATWASVGATTLEREAEGIAAALERGDLADARNRLPRLCGRDPRDLDTSEISRATVESVAENTSDAVVAPLFWGALLGLPGLLGHRVINTCDAMVGHRCARYTNFGWAAARLDDLANWVPARLTALATVATARFVGGSPTDTSHARARYGRHHPSPNAGQCEAAFAGALGVRLGGANRYQHTVDHRPELGSGRRPEPADIRRAVRLGRAVTAVSTVVAAAAALALSRRAGGRP</sequence>
<proteinExistence type="inferred from homology"/>
<dbReference type="EMBL" id="JAVLVT010000005">
    <property type="protein sequence ID" value="MDS1271064.1"/>
    <property type="molecule type" value="Genomic_DNA"/>
</dbReference>
<evidence type="ECO:0000256" key="4">
    <source>
        <dbReference type="ARBA" id="ARBA00022475"/>
    </source>
</evidence>
<comment type="similarity">
    <text evidence="3 9">Belongs to the CobD/CbiB family.</text>
</comment>
<dbReference type="HAMAP" id="MF_00024">
    <property type="entry name" value="CobD_CbiB"/>
    <property type="match status" value="1"/>
</dbReference>
<evidence type="ECO:0000256" key="1">
    <source>
        <dbReference type="ARBA" id="ARBA00004651"/>
    </source>
</evidence>
<keyword evidence="8 9" id="KW-0472">Membrane</keyword>
<dbReference type="NCBIfam" id="NF002276">
    <property type="entry name" value="PRK01209.1-4"/>
    <property type="match status" value="1"/>
</dbReference>
<keyword evidence="5 9" id="KW-0169">Cobalamin biosynthesis</keyword>
<comment type="subcellular location">
    <subcellularLocation>
        <location evidence="1 9">Cell membrane</location>
        <topology evidence="1 9">Multi-pass membrane protein</topology>
    </subcellularLocation>
</comment>
<evidence type="ECO:0000256" key="3">
    <source>
        <dbReference type="ARBA" id="ARBA00006263"/>
    </source>
</evidence>
<evidence type="ECO:0000256" key="7">
    <source>
        <dbReference type="ARBA" id="ARBA00022989"/>
    </source>
</evidence>
<evidence type="ECO:0000256" key="6">
    <source>
        <dbReference type="ARBA" id="ARBA00022692"/>
    </source>
</evidence>
<accession>A0ABU2H6X7</accession>
<dbReference type="PANTHER" id="PTHR34308">
    <property type="entry name" value="COBALAMIN BIOSYNTHESIS PROTEIN CBIB"/>
    <property type="match status" value="1"/>
</dbReference>
<dbReference type="Pfam" id="PF03186">
    <property type="entry name" value="CobD_Cbib"/>
    <property type="match status" value="1"/>
</dbReference>
<name>A0ABU2H6X7_9ACTN</name>
<protein>
    <recommendedName>
        <fullName evidence="9">Cobalamin biosynthesis protein CobD</fullName>
    </recommendedName>
</protein>
<comment type="caution">
    <text evidence="10">The sequence shown here is derived from an EMBL/GenBank/DDBJ whole genome shotgun (WGS) entry which is preliminary data.</text>
</comment>
<dbReference type="PANTHER" id="PTHR34308:SF1">
    <property type="entry name" value="COBALAMIN BIOSYNTHESIS PROTEIN CBIB"/>
    <property type="match status" value="1"/>
</dbReference>
<evidence type="ECO:0000256" key="2">
    <source>
        <dbReference type="ARBA" id="ARBA00004953"/>
    </source>
</evidence>
<dbReference type="Proteomes" id="UP001250214">
    <property type="component" value="Unassembled WGS sequence"/>
</dbReference>
<dbReference type="InterPro" id="IPR004485">
    <property type="entry name" value="Cobalamin_biosynth_CobD/CbiB"/>
</dbReference>
<dbReference type="NCBIfam" id="TIGR00380">
    <property type="entry name" value="cobal_cbiB"/>
    <property type="match status" value="1"/>
</dbReference>
<keyword evidence="7 9" id="KW-1133">Transmembrane helix</keyword>
<comment type="function">
    <text evidence="9">Converts cobyric acid to cobinamide by the addition of aminopropanol on the F carboxylic group.</text>
</comment>
<organism evidence="10 11">
    <name type="scientific">Lipingzhangella rawalii</name>
    <dbReference type="NCBI Taxonomy" id="2055835"/>
    <lineage>
        <taxon>Bacteria</taxon>
        <taxon>Bacillati</taxon>
        <taxon>Actinomycetota</taxon>
        <taxon>Actinomycetes</taxon>
        <taxon>Streptosporangiales</taxon>
        <taxon>Nocardiopsidaceae</taxon>
        <taxon>Lipingzhangella</taxon>
    </lineage>
</organism>
<gene>
    <name evidence="9" type="primary">cobD</name>
    <name evidence="10" type="ORF">RIF23_12220</name>
</gene>
<evidence type="ECO:0000256" key="5">
    <source>
        <dbReference type="ARBA" id="ARBA00022573"/>
    </source>
</evidence>
<comment type="pathway">
    <text evidence="2 9">Cofactor biosynthesis; adenosylcobalamin biosynthesis.</text>
</comment>
<keyword evidence="11" id="KW-1185">Reference proteome</keyword>
<evidence type="ECO:0000313" key="11">
    <source>
        <dbReference type="Proteomes" id="UP001250214"/>
    </source>
</evidence>
<evidence type="ECO:0000256" key="8">
    <source>
        <dbReference type="ARBA" id="ARBA00023136"/>
    </source>
</evidence>
<keyword evidence="4 9" id="KW-1003">Cell membrane</keyword>
<keyword evidence="6 9" id="KW-0812">Transmembrane</keyword>
<evidence type="ECO:0000256" key="9">
    <source>
        <dbReference type="HAMAP-Rule" id="MF_00024"/>
    </source>
</evidence>